<dbReference type="RefSeq" id="WP_015328008.1">
    <property type="nucleotide sequence ID" value="NC_019978.1"/>
</dbReference>
<keyword evidence="9 13" id="KW-0418">Kinase</keyword>
<evidence type="ECO:0000313" key="16">
    <source>
        <dbReference type="Proteomes" id="UP000010880"/>
    </source>
</evidence>
<comment type="similarity">
    <text evidence="13">Belongs to the LpxK family.</text>
</comment>
<dbReference type="GO" id="GO:0009244">
    <property type="term" value="P:lipopolysaccharide core region biosynthetic process"/>
    <property type="evidence" value="ECO:0007669"/>
    <property type="project" value="TreeGrafter"/>
</dbReference>
<dbReference type="NCBIfam" id="TIGR00682">
    <property type="entry name" value="lpxK"/>
    <property type="match status" value="1"/>
</dbReference>
<feature type="transmembrane region" description="Helical" evidence="14">
    <location>
        <begin position="21"/>
        <end position="39"/>
    </location>
</feature>
<dbReference type="PATRIC" id="fig|748449.3.peg.2342"/>
<keyword evidence="7 13" id="KW-0808">Transferase</keyword>
<dbReference type="HOGENOM" id="CLU_038816_6_0_9"/>
<evidence type="ECO:0000256" key="7">
    <source>
        <dbReference type="ARBA" id="ARBA00022679"/>
    </source>
</evidence>
<keyword evidence="14" id="KW-0812">Transmembrane</keyword>
<evidence type="ECO:0000256" key="3">
    <source>
        <dbReference type="ARBA" id="ARBA00012071"/>
    </source>
</evidence>
<feature type="binding site" evidence="13">
    <location>
        <begin position="66"/>
        <end position="73"/>
    </location>
    <ligand>
        <name>ATP</name>
        <dbReference type="ChEBI" id="CHEBI:30616"/>
    </ligand>
</feature>
<dbReference type="HAMAP" id="MF_00409">
    <property type="entry name" value="LpxK"/>
    <property type="match status" value="1"/>
</dbReference>
<organism evidence="15 16">
    <name type="scientific">Halobacteroides halobius (strain ATCC 35273 / DSM 5150 / MD-1)</name>
    <dbReference type="NCBI Taxonomy" id="748449"/>
    <lineage>
        <taxon>Bacteria</taxon>
        <taxon>Bacillati</taxon>
        <taxon>Bacillota</taxon>
        <taxon>Clostridia</taxon>
        <taxon>Halanaerobiales</taxon>
        <taxon>Halobacteroidaceae</taxon>
        <taxon>Halobacteroides</taxon>
    </lineage>
</organism>
<keyword evidence="6 13" id="KW-0441">Lipid A biosynthesis</keyword>
<dbReference type="InterPro" id="IPR027417">
    <property type="entry name" value="P-loop_NTPase"/>
</dbReference>
<dbReference type="InterPro" id="IPR003758">
    <property type="entry name" value="LpxK"/>
</dbReference>
<dbReference type="AlphaFoldDB" id="L0KD66"/>
<dbReference type="PANTHER" id="PTHR42724">
    <property type="entry name" value="TETRAACYLDISACCHARIDE 4'-KINASE"/>
    <property type="match status" value="1"/>
</dbReference>
<dbReference type="STRING" id="748449.Halha_2420"/>
<evidence type="ECO:0000256" key="2">
    <source>
        <dbReference type="ARBA" id="ARBA00004870"/>
    </source>
</evidence>
<evidence type="ECO:0000256" key="13">
    <source>
        <dbReference type="HAMAP-Rule" id="MF_00409"/>
    </source>
</evidence>
<dbReference type="EC" id="2.7.1.130" evidence="3 13"/>
<evidence type="ECO:0000256" key="14">
    <source>
        <dbReference type="SAM" id="Phobius"/>
    </source>
</evidence>
<evidence type="ECO:0000256" key="11">
    <source>
        <dbReference type="ARBA" id="ARBA00023098"/>
    </source>
</evidence>
<dbReference type="PANTHER" id="PTHR42724:SF1">
    <property type="entry name" value="TETRAACYLDISACCHARIDE 4'-KINASE, MITOCHONDRIAL-RELATED"/>
    <property type="match status" value="1"/>
</dbReference>
<keyword evidence="11 13" id="KW-0443">Lipid metabolism</keyword>
<proteinExistence type="inferred from homology"/>
<gene>
    <name evidence="13" type="primary">lpxK</name>
    <name evidence="15" type="ordered locus">Halha_2420</name>
</gene>
<dbReference type="KEGG" id="hhl:Halha_2420"/>
<protein>
    <recommendedName>
        <fullName evidence="4 13">Tetraacyldisaccharide 4'-kinase</fullName>
        <ecNumber evidence="3 13">2.7.1.130</ecNumber>
    </recommendedName>
    <alternativeName>
        <fullName evidence="12 13">Lipid A 4'-kinase</fullName>
    </alternativeName>
</protein>
<evidence type="ECO:0000256" key="8">
    <source>
        <dbReference type="ARBA" id="ARBA00022741"/>
    </source>
</evidence>
<dbReference type="Pfam" id="PF02606">
    <property type="entry name" value="LpxK"/>
    <property type="match status" value="1"/>
</dbReference>
<name>L0KD66_HALHC</name>
<evidence type="ECO:0000256" key="12">
    <source>
        <dbReference type="ARBA" id="ARBA00029757"/>
    </source>
</evidence>
<dbReference type="EMBL" id="CP003359">
    <property type="protein sequence ID" value="AGB42294.1"/>
    <property type="molecule type" value="Genomic_DNA"/>
</dbReference>
<comment type="pathway">
    <text evidence="2 13">Glycolipid biosynthesis; lipid IV(A) biosynthesis; lipid IV(A) from (3R)-3-hydroxytetradecanoyl-[acyl-carrier-protein] and UDP-N-acetyl-alpha-D-glucosamine: step 6/6.</text>
</comment>
<evidence type="ECO:0000256" key="6">
    <source>
        <dbReference type="ARBA" id="ARBA00022556"/>
    </source>
</evidence>
<evidence type="ECO:0000256" key="10">
    <source>
        <dbReference type="ARBA" id="ARBA00022840"/>
    </source>
</evidence>
<keyword evidence="14" id="KW-1133">Transmembrane helix</keyword>
<dbReference type="OrthoDB" id="9789797at2"/>
<comment type="function">
    <text evidence="1 13">Transfers the gamma-phosphate of ATP to the 4'-position of a tetraacyldisaccharide 1-phosphate intermediate (termed DS-1-P) to form tetraacyldisaccharide 1,4'-bis-phosphate (lipid IVA).</text>
</comment>
<evidence type="ECO:0000256" key="4">
    <source>
        <dbReference type="ARBA" id="ARBA00016436"/>
    </source>
</evidence>
<sequence>MKLEKYLLEVITGQKRSIKDKVVLVLLTGLAWVYQGIVWTRKKAYDWGIKKSTKLSVPVISVGNITVGGTGKTPVVKMLARRLEKNNYQSVIINRGYKGQLEKELGIVTDGEEILLSAQKAGDEAYMLASSLFSTPVLIGKERSKAGKLALEEFSPDFIILDDAFQHWQVKRDYDLVVVDATNPFANGYLLPRGRLREPVTSLQRANCLLLTKADQITPEKLKKIKKCLRRFNPQALIITTRHKPTYLRNIGKQEYKQLDLEGEKVLAVSGIGNPQAFEETLRNLGAQVVDKFRFIDHHTYTKDQIMEIFTIASKQNVDRIITTEKDVVSINQELVAEINRQQINLEVLGIEIEILDSKEKADQLLIQLEGLQR</sequence>
<keyword evidence="10 13" id="KW-0067">ATP-binding</keyword>
<dbReference type="GO" id="GO:0005886">
    <property type="term" value="C:plasma membrane"/>
    <property type="evidence" value="ECO:0007669"/>
    <property type="project" value="TreeGrafter"/>
</dbReference>
<evidence type="ECO:0000256" key="1">
    <source>
        <dbReference type="ARBA" id="ARBA00002274"/>
    </source>
</evidence>
<accession>L0KD66</accession>
<keyword evidence="5 13" id="KW-0444">Lipid biosynthesis</keyword>
<keyword evidence="14" id="KW-0472">Membrane</keyword>
<reference evidence="16" key="1">
    <citation type="submission" date="2012-02" db="EMBL/GenBank/DDBJ databases">
        <title>The complete genome of Halobacteroides halobius DSM 5150.</title>
        <authorList>
            <person name="Lucas S."/>
            <person name="Copeland A."/>
            <person name="Lapidus A."/>
            <person name="Glavina del Rio T."/>
            <person name="Dalin E."/>
            <person name="Tice H."/>
            <person name="Bruce D."/>
            <person name="Goodwin L."/>
            <person name="Pitluck S."/>
            <person name="Peters L."/>
            <person name="Mikhailova N."/>
            <person name="Gu W."/>
            <person name="Kyrpides N."/>
            <person name="Mavromatis K."/>
            <person name="Ivanova N."/>
            <person name="Brettin T."/>
            <person name="Detter J.C."/>
            <person name="Han C."/>
            <person name="Larimer F."/>
            <person name="Land M."/>
            <person name="Hauser L."/>
            <person name="Markowitz V."/>
            <person name="Cheng J.-F."/>
            <person name="Hugenholtz P."/>
            <person name="Woyke T."/>
            <person name="Wu D."/>
            <person name="Tindall B."/>
            <person name="Pomrenke H."/>
            <person name="Brambilla E."/>
            <person name="Klenk H.-P."/>
            <person name="Eisen J.A."/>
        </authorList>
    </citation>
    <scope>NUCLEOTIDE SEQUENCE [LARGE SCALE GENOMIC DNA]</scope>
    <source>
        <strain evidence="16">ATCC 35273 / DSM 5150 / MD-1</strain>
    </source>
</reference>
<dbReference type="Proteomes" id="UP000010880">
    <property type="component" value="Chromosome"/>
</dbReference>
<dbReference type="GO" id="GO:0009029">
    <property type="term" value="F:lipid-A 4'-kinase activity"/>
    <property type="evidence" value="ECO:0007669"/>
    <property type="project" value="UniProtKB-UniRule"/>
</dbReference>
<dbReference type="UniPathway" id="UPA00359">
    <property type="reaction ID" value="UER00482"/>
</dbReference>
<evidence type="ECO:0000256" key="5">
    <source>
        <dbReference type="ARBA" id="ARBA00022516"/>
    </source>
</evidence>
<keyword evidence="16" id="KW-1185">Reference proteome</keyword>
<dbReference type="SUPFAM" id="SSF52540">
    <property type="entry name" value="P-loop containing nucleoside triphosphate hydrolases"/>
    <property type="match status" value="1"/>
</dbReference>
<comment type="catalytic activity">
    <reaction evidence="13">
        <text>a lipid A disaccharide + ATP = a lipid IVA + ADP + H(+)</text>
        <dbReference type="Rhea" id="RHEA:67840"/>
        <dbReference type="ChEBI" id="CHEBI:15378"/>
        <dbReference type="ChEBI" id="CHEBI:30616"/>
        <dbReference type="ChEBI" id="CHEBI:176343"/>
        <dbReference type="ChEBI" id="CHEBI:176425"/>
        <dbReference type="ChEBI" id="CHEBI:456216"/>
        <dbReference type="EC" id="2.7.1.130"/>
    </reaction>
</comment>
<dbReference type="eggNOG" id="COG1663">
    <property type="taxonomic scope" value="Bacteria"/>
</dbReference>
<evidence type="ECO:0000313" key="15">
    <source>
        <dbReference type="EMBL" id="AGB42294.1"/>
    </source>
</evidence>
<dbReference type="GO" id="GO:0009245">
    <property type="term" value="P:lipid A biosynthetic process"/>
    <property type="evidence" value="ECO:0007669"/>
    <property type="project" value="UniProtKB-UniRule"/>
</dbReference>
<dbReference type="GO" id="GO:0005524">
    <property type="term" value="F:ATP binding"/>
    <property type="evidence" value="ECO:0007669"/>
    <property type="project" value="UniProtKB-UniRule"/>
</dbReference>
<evidence type="ECO:0000256" key="9">
    <source>
        <dbReference type="ARBA" id="ARBA00022777"/>
    </source>
</evidence>
<keyword evidence="8 13" id="KW-0547">Nucleotide-binding</keyword>